<dbReference type="EMBL" id="JAAGOB010000001">
    <property type="protein sequence ID" value="NED94233.1"/>
    <property type="molecule type" value="Genomic_DNA"/>
</dbReference>
<feature type="domain" description="WCX" evidence="3">
    <location>
        <begin position="255"/>
        <end position="327"/>
    </location>
</feature>
<evidence type="ECO:0000259" key="1">
    <source>
        <dbReference type="Pfam" id="PF13280"/>
    </source>
</evidence>
<evidence type="ECO:0000259" key="3">
    <source>
        <dbReference type="Pfam" id="PF25583"/>
    </source>
</evidence>
<evidence type="ECO:0000313" key="4">
    <source>
        <dbReference type="EMBL" id="NED94233.1"/>
    </source>
</evidence>
<dbReference type="InterPro" id="IPR026881">
    <property type="entry name" value="WYL_dom"/>
</dbReference>
<evidence type="ECO:0000313" key="5">
    <source>
        <dbReference type="Proteomes" id="UP000469185"/>
    </source>
</evidence>
<dbReference type="InterPro" id="IPR028349">
    <property type="entry name" value="PafC-like"/>
</dbReference>
<comment type="caution">
    <text evidence="4">The sequence shown here is derived from an EMBL/GenBank/DDBJ whole genome shotgun (WGS) entry which is preliminary data.</text>
</comment>
<evidence type="ECO:0000259" key="2">
    <source>
        <dbReference type="Pfam" id="PF19187"/>
    </source>
</evidence>
<accession>A0A6N9YGV9</accession>
<dbReference type="PROSITE" id="PS52050">
    <property type="entry name" value="WYL"/>
    <property type="match status" value="1"/>
</dbReference>
<dbReference type="RefSeq" id="WP_163815752.1">
    <property type="nucleotide sequence ID" value="NZ_JAAGOB010000001.1"/>
</dbReference>
<dbReference type="Pfam" id="PF19187">
    <property type="entry name" value="HTH_PafC"/>
    <property type="match status" value="1"/>
</dbReference>
<dbReference type="Pfam" id="PF25583">
    <property type="entry name" value="WCX"/>
    <property type="match status" value="1"/>
</dbReference>
<organism evidence="4 5">
    <name type="scientific">Phytoactinopolyspora alkaliphila</name>
    <dbReference type="NCBI Taxonomy" id="1783498"/>
    <lineage>
        <taxon>Bacteria</taxon>
        <taxon>Bacillati</taxon>
        <taxon>Actinomycetota</taxon>
        <taxon>Actinomycetes</taxon>
        <taxon>Jiangellales</taxon>
        <taxon>Jiangellaceae</taxon>
        <taxon>Phytoactinopolyspora</taxon>
    </lineage>
</organism>
<dbReference type="AlphaFoldDB" id="A0A6N9YGV9"/>
<dbReference type="InterPro" id="IPR043839">
    <property type="entry name" value="PafC_HTH"/>
</dbReference>
<dbReference type="PANTHER" id="PTHR34580">
    <property type="match status" value="1"/>
</dbReference>
<dbReference type="Pfam" id="PF13280">
    <property type="entry name" value="WYL"/>
    <property type="match status" value="1"/>
</dbReference>
<dbReference type="PANTHER" id="PTHR34580:SF1">
    <property type="entry name" value="PROTEIN PAFC"/>
    <property type="match status" value="1"/>
</dbReference>
<dbReference type="InterPro" id="IPR051534">
    <property type="entry name" value="CBASS_pafABC_assoc_protein"/>
</dbReference>
<gene>
    <name evidence="4" type="ORF">G1H11_02805</name>
</gene>
<name>A0A6N9YGV9_9ACTN</name>
<dbReference type="PIRSF" id="PIRSF016838">
    <property type="entry name" value="PafC"/>
    <property type="match status" value="1"/>
</dbReference>
<reference evidence="4 5" key="1">
    <citation type="submission" date="2020-02" db="EMBL/GenBank/DDBJ databases">
        <authorList>
            <person name="Li X.-J."/>
            <person name="Feng X.-M."/>
        </authorList>
    </citation>
    <scope>NUCLEOTIDE SEQUENCE [LARGE SCALE GENOMIC DNA]</scope>
    <source>
        <strain evidence="4 5">CGMCC 4.7225</strain>
    </source>
</reference>
<keyword evidence="5" id="KW-1185">Reference proteome</keyword>
<proteinExistence type="predicted"/>
<protein>
    <submittedName>
        <fullName evidence="4">WYL domain-containing protein</fullName>
    </submittedName>
</protein>
<feature type="domain" description="WYL" evidence="1">
    <location>
        <begin position="158"/>
        <end position="225"/>
    </location>
</feature>
<feature type="domain" description="PafC HTH" evidence="2">
    <location>
        <begin position="17"/>
        <end position="134"/>
    </location>
</feature>
<dbReference type="InterPro" id="IPR057727">
    <property type="entry name" value="WCX_dom"/>
</dbReference>
<sequence length="333" mass="37183">MSQSGQRHRRPDSASAQVARLLSMLPYLRSHPYARVAEVAELFGVSERQVIRDLQVLWFSGLPGLAMGDYIEVDMEAVEGEGVISVANADYLARPLRLRTDEAVALLVALRTLAEVPGSFERAAIDRAITKLERAAGEHAERAGAVQVQVDGDAVAEVAATIRAALDDKRRIHLSYWVPARDETTERDVDPMRLVIVDGRLYMEGWCRRAEEVRLFRLDRVAGVTLLDVAAEVPQDARPRDLSGGLFRPSPDDELVTLELTRGGRWVSDYYPYESVEETSEGGMRLRLRVRDRRWLRRLALRLGSTGRVVDPPDLAEEIAADARNALDAYGVR</sequence>
<dbReference type="Proteomes" id="UP000469185">
    <property type="component" value="Unassembled WGS sequence"/>
</dbReference>